<keyword evidence="5" id="KW-1185">Reference proteome</keyword>
<dbReference type="SUPFAM" id="SSF51735">
    <property type="entry name" value="NAD(P)-binding Rossmann-fold domains"/>
    <property type="match status" value="1"/>
</dbReference>
<accession>A0AA50CRS0</accession>
<gene>
    <name evidence="4" type="ORF">Q9313_22105</name>
</gene>
<dbReference type="InterPro" id="IPR000304">
    <property type="entry name" value="Pyrroline-COOH_reductase"/>
</dbReference>
<dbReference type="RefSeq" id="WP_306038839.1">
    <property type="nucleotide sequence ID" value="NZ_CP132303.1"/>
</dbReference>
<dbReference type="GO" id="GO:0055129">
    <property type="term" value="P:L-proline biosynthetic process"/>
    <property type="evidence" value="ECO:0007669"/>
    <property type="project" value="TreeGrafter"/>
</dbReference>
<sequence>MAFPKPRLGFIGTGTITEAIVTGLVSGEEPAPEIIVSPRSAKTAAHLAALSSQVTVAADNQHVVDAADMLFLAVRPDVAEEVVRALRFRPGQQVVSLIATIDHATLREMIGVPVNLVRAVPLPFVASRSGVTTIFPPDPDVEAFFSPLGTAVACKTIEEFDVLAAASALMGSYFGIMDHVVGWMQSNGLPQESARKYLAQHFLSLSTVAFRNPLTPLVNLRHEYSTKGGLNEHMFAQFRDSGGLDALSCALDVVLARIQAR</sequence>
<geneLocation type="plasmid" evidence="4 5">
    <name>unnamed1</name>
</geneLocation>
<evidence type="ECO:0000313" key="5">
    <source>
        <dbReference type="Proteomes" id="UP001234585"/>
    </source>
</evidence>
<feature type="domain" description="Pyrroline-5-carboxylate reductase catalytic N-terminal" evidence="3">
    <location>
        <begin position="7"/>
        <end position="99"/>
    </location>
</feature>
<dbReference type="InterPro" id="IPR036291">
    <property type="entry name" value="NAD(P)-bd_dom_sf"/>
</dbReference>
<evidence type="ECO:0000256" key="1">
    <source>
        <dbReference type="ARBA" id="ARBA00005525"/>
    </source>
</evidence>
<keyword evidence="4" id="KW-0614">Plasmid</keyword>
<feature type="binding site" evidence="2">
    <location>
        <begin position="73"/>
        <end position="76"/>
    </location>
    <ligand>
        <name>NADP(+)</name>
        <dbReference type="ChEBI" id="CHEBI:58349"/>
    </ligand>
</feature>
<evidence type="ECO:0000256" key="2">
    <source>
        <dbReference type="PIRSR" id="PIRSR000193-1"/>
    </source>
</evidence>
<name>A0AA50CRS0_9HYPH</name>
<dbReference type="Pfam" id="PF03807">
    <property type="entry name" value="F420_oxidored"/>
    <property type="match status" value="1"/>
</dbReference>
<dbReference type="GO" id="GO:0004735">
    <property type="term" value="F:pyrroline-5-carboxylate reductase activity"/>
    <property type="evidence" value="ECO:0007669"/>
    <property type="project" value="InterPro"/>
</dbReference>
<proteinExistence type="inferred from homology"/>
<evidence type="ECO:0000313" key="4">
    <source>
        <dbReference type="EMBL" id="WLR99477.1"/>
    </source>
</evidence>
<reference evidence="4 5" key="1">
    <citation type="submission" date="2023-08" db="EMBL/GenBank/DDBJ databases">
        <title>Pathogen: clinical or host-associated sample.</title>
        <authorList>
            <person name="Hergert J."/>
            <person name="Casey R."/>
            <person name="Wagner J."/>
            <person name="Young E.L."/>
            <person name="Oakeson K.F."/>
        </authorList>
    </citation>
    <scope>NUCLEOTIDE SEQUENCE [LARGE SCALE GENOMIC DNA]</scope>
    <source>
        <strain evidence="4 5">1760953</strain>
        <plasmid evidence="4 5">unnamed1</plasmid>
    </source>
</reference>
<dbReference type="EMBL" id="CP132303">
    <property type="protein sequence ID" value="WLR99477.1"/>
    <property type="molecule type" value="Genomic_DNA"/>
</dbReference>
<organism evidence="4 5">
    <name type="scientific">Shinella sumterensis</name>
    <dbReference type="NCBI Taxonomy" id="1967501"/>
    <lineage>
        <taxon>Bacteria</taxon>
        <taxon>Pseudomonadati</taxon>
        <taxon>Pseudomonadota</taxon>
        <taxon>Alphaproteobacteria</taxon>
        <taxon>Hyphomicrobiales</taxon>
        <taxon>Rhizobiaceae</taxon>
        <taxon>Shinella</taxon>
    </lineage>
</organism>
<dbReference type="AlphaFoldDB" id="A0AA50CRS0"/>
<protein>
    <submittedName>
        <fullName evidence="4">Pyrroline-5-carboxylate reductase</fullName>
    </submittedName>
</protein>
<dbReference type="Gene3D" id="3.40.50.720">
    <property type="entry name" value="NAD(P)-binding Rossmann-like Domain"/>
    <property type="match status" value="1"/>
</dbReference>
<feature type="binding site" evidence="2">
    <location>
        <position position="60"/>
    </location>
    <ligand>
        <name>NADPH</name>
        <dbReference type="ChEBI" id="CHEBI:57783"/>
    </ligand>
</feature>
<keyword evidence="2" id="KW-0521">NADP</keyword>
<dbReference type="InterPro" id="IPR028939">
    <property type="entry name" value="P5C_Rdtase_cat_N"/>
</dbReference>
<dbReference type="PIRSF" id="PIRSF000193">
    <property type="entry name" value="Pyrrol-5-carb_rd"/>
    <property type="match status" value="1"/>
</dbReference>
<dbReference type="PANTHER" id="PTHR11645">
    <property type="entry name" value="PYRROLINE-5-CARBOXYLATE REDUCTASE"/>
    <property type="match status" value="1"/>
</dbReference>
<evidence type="ECO:0000259" key="3">
    <source>
        <dbReference type="Pfam" id="PF03807"/>
    </source>
</evidence>
<comment type="similarity">
    <text evidence="1">Belongs to the pyrroline-5-carboxylate reductase family.</text>
</comment>
<dbReference type="PANTHER" id="PTHR11645:SF13">
    <property type="entry name" value="PYRROLINE-5-CARBOXYLATE REDUCTASE CATALYTIC N-TERMINAL DOMAIN-CONTAINING PROTEIN"/>
    <property type="match status" value="1"/>
</dbReference>
<dbReference type="NCBIfam" id="NF005063">
    <property type="entry name" value="PRK06476.1"/>
    <property type="match status" value="1"/>
</dbReference>
<dbReference type="Proteomes" id="UP001234585">
    <property type="component" value="Plasmid unnamed1"/>
</dbReference>